<feature type="domain" description="Flagellar hook protein FlgE/F/G-like D1" evidence="7">
    <location>
        <begin position="84"/>
        <end position="136"/>
    </location>
</feature>
<dbReference type="NCBIfam" id="TIGR03506">
    <property type="entry name" value="FlgEFG_subfam"/>
    <property type="match status" value="1"/>
</dbReference>
<sequence length="463" mass="47288">MDLFTALQTSVSGLQAQSYAISNISGNIANSQTTGFKRIDTSFVDMMSETTPKREVAGSVLAQSQLTNTIAGNVVASSVPTNMAINGDGFFTVVRKTGDSNGAATFSGTNVYTRRGDFAKDKDGYLVNGAGGYLTGTNLDPVTGQATSTGLLRIGDTSLPAQPTTSLTYAANLPATPATTASATSGSDVYNQLPAAVVLTGATLPGPSIDPKVDPTAPGTFVNNSIAGPSITAYTQTGAPVTLSTRWAKVQDASTTPKQDAVWNLYYASDPTASANATAWQNVGTAFTFDSTGKLTAPTTSPVPLGNVTVGDYTFANMTMNVGTAGLTQYADTSGAVTTNTLSQNGNSAGTLTSVAIGEDGKINGTFSNGSVLGLATVGIAQFANPDGLKADSNGNYLQTAESGPALVGLNGSTITGASNEQSNTDIASEFSKMIVTQQAYSANTRVMSTAQTMMSDLLNVIR</sequence>
<evidence type="ECO:0000256" key="3">
    <source>
        <dbReference type="ARBA" id="ARBA00023143"/>
    </source>
</evidence>
<name>A0ABV1QYZ4_9HYPH</name>
<dbReference type="InterPro" id="IPR020013">
    <property type="entry name" value="Flagellar_FlgE/F/G"/>
</dbReference>
<keyword evidence="8" id="KW-0969">Cilium</keyword>
<dbReference type="InterPro" id="IPR010930">
    <property type="entry name" value="Flg_bb/hook_C_dom"/>
</dbReference>
<evidence type="ECO:0000313" key="9">
    <source>
        <dbReference type="Proteomes" id="UP001432995"/>
    </source>
</evidence>
<evidence type="ECO:0000256" key="2">
    <source>
        <dbReference type="ARBA" id="ARBA00009677"/>
    </source>
</evidence>
<dbReference type="PANTHER" id="PTHR30435">
    <property type="entry name" value="FLAGELLAR PROTEIN"/>
    <property type="match status" value="1"/>
</dbReference>
<comment type="function">
    <text evidence="4">A flexible structure which links the flagellar filament to the drive apparatus in the basal body.</text>
</comment>
<evidence type="ECO:0000313" key="8">
    <source>
        <dbReference type="EMBL" id="MER2287743.1"/>
    </source>
</evidence>
<organism evidence="8 9">
    <name type="scientific">Methylobacterium brachiatum</name>
    <dbReference type="NCBI Taxonomy" id="269660"/>
    <lineage>
        <taxon>Bacteria</taxon>
        <taxon>Pseudomonadati</taxon>
        <taxon>Pseudomonadota</taxon>
        <taxon>Alphaproteobacteria</taxon>
        <taxon>Hyphomicrobiales</taxon>
        <taxon>Methylobacteriaceae</taxon>
        <taxon>Methylobacterium</taxon>
    </lineage>
</organism>
<keyword evidence="8" id="KW-0282">Flagellum</keyword>
<protein>
    <recommendedName>
        <fullName evidence="4">Flagellar hook protein FlgE</fullName>
    </recommendedName>
</protein>
<feature type="domain" description="Flagellar basal-body/hook protein C-terminal" evidence="6">
    <location>
        <begin position="421"/>
        <end position="460"/>
    </location>
</feature>
<reference evidence="8" key="1">
    <citation type="submission" date="2024-06" db="EMBL/GenBank/DDBJ databases">
        <authorList>
            <person name="Campbell A.G."/>
        </authorList>
    </citation>
    <scope>NUCLEOTIDE SEQUENCE</scope>
    <source>
        <strain evidence="8">EM17</strain>
    </source>
</reference>
<evidence type="ECO:0000256" key="4">
    <source>
        <dbReference type="RuleBase" id="RU362116"/>
    </source>
</evidence>
<gene>
    <name evidence="8" type="ORF">ABS770_05680</name>
</gene>
<keyword evidence="9" id="KW-1185">Reference proteome</keyword>
<dbReference type="Pfam" id="PF06429">
    <property type="entry name" value="Flg_bbr_C"/>
    <property type="match status" value="1"/>
</dbReference>
<comment type="similarity">
    <text evidence="2 4">Belongs to the flagella basal body rod proteins family.</text>
</comment>
<evidence type="ECO:0000259" key="5">
    <source>
        <dbReference type="Pfam" id="PF00460"/>
    </source>
</evidence>
<accession>A0ABV1QYZ4</accession>
<proteinExistence type="inferred from homology"/>
<dbReference type="EMBL" id="JBELQD010000003">
    <property type="protein sequence ID" value="MER2287743.1"/>
    <property type="molecule type" value="Genomic_DNA"/>
</dbReference>
<dbReference type="Proteomes" id="UP001432995">
    <property type="component" value="Unassembled WGS sequence"/>
</dbReference>
<evidence type="ECO:0000259" key="6">
    <source>
        <dbReference type="Pfam" id="PF06429"/>
    </source>
</evidence>
<feature type="domain" description="Flagellar basal body rod protein N-terminal" evidence="5">
    <location>
        <begin position="7"/>
        <end position="37"/>
    </location>
</feature>
<keyword evidence="8" id="KW-0966">Cell projection</keyword>
<dbReference type="Pfam" id="PF00460">
    <property type="entry name" value="Flg_bb_rod"/>
    <property type="match status" value="1"/>
</dbReference>
<dbReference type="PANTHER" id="PTHR30435:SF1">
    <property type="entry name" value="FLAGELLAR HOOK PROTEIN FLGE"/>
    <property type="match status" value="1"/>
</dbReference>
<comment type="caution">
    <text evidence="8">The sequence shown here is derived from an EMBL/GenBank/DDBJ whole genome shotgun (WGS) entry which is preliminary data.</text>
</comment>
<comment type="subcellular location">
    <subcellularLocation>
        <location evidence="1 4">Bacterial flagellum basal body</location>
    </subcellularLocation>
</comment>
<evidence type="ECO:0000259" key="7">
    <source>
        <dbReference type="Pfam" id="PF22692"/>
    </source>
</evidence>
<dbReference type="InterPro" id="IPR037925">
    <property type="entry name" value="FlgE/F/G-like"/>
</dbReference>
<dbReference type="RefSeq" id="WP_091863227.1">
    <property type="nucleotide sequence ID" value="NZ_FOQW01000010.1"/>
</dbReference>
<dbReference type="SUPFAM" id="SSF117143">
    <property type="entry name" value="Flagellar hook protein flgE"/>
    <property type="match status" value="1"/>
</dbReference>
<keyword evidence="3 4" id="KW-0975">Bacterial flagellum</keyword>
<dbReference type="Pfam" id="PF22692">
    <property type="entry name" value="LlgE_F_G_D1"/>
    <property type="match status" value="1"/>
</dbReference>
<dbReference type="GeneID" id="90833111"/>
<evidence type="ECO:0000256" key="1">
    <source>
        <dbReference type="ARBA" id="ARBA00004117"/>
    </source>
</evidence>
<dbReference type="InterPro" id="IPR053967">
    <property type="entry name" value="LlgE_F_G-like_D1"/>
</dbReference>
<dbReference type="InterPro" id="IPR001444">
    <property type="entry name" value="Flag_bb_rod_N"/>
</dbReference>